<gene>
    <name evidence="2" type="ORF">PRVXT_001918</name>
</gene>
<accession>A0AAU7VJ73</accession>
<dbReference type="Pfam" id="PF12655">
    <property type="entry name" value="CDIF630_02480-like"/>
    <property type="match status" value="1"/>
</dbReference>
<dbReference type="RefSeq" id="WP_350342664.1">
    <property type="nucleotide sequence ID" value="NZ_CP158367.1"/>
</dbReference>
<evidence type="ECO:0000313" key="2">
    <source>
        <dbReference type="EMBL" id="XBX73902.1"/>
    </source>
</evidence>
<dbReference type="AlphaFoldDB" id="A0AAU7VJ73"/>
<dbReference type="EMBL" id="CP158367">
    <property type="protein sequence ID" value="XBX73902.1"/>
    <property type="molecule type" value="Genomic_DNA"/>
</dbReference>
<dbReference type="InterPro" id="IPR024209">
    <property type="entry name" value="CDIF630_02480-like"/>
</dbReference>
<name>A0AAU7VJ73_9FIRM</name>
<feature type="region of interest" description="Disordered" evidence="1">
    <location>
        <begin position="1"/>
        <end position="30"/>
    </location>
</feature>
<proteinExistence type="predicted"/>
<reference evidence="2" key="1">
    <citation type="journal article" date="2013" name="Extremophiles">
        <title>Proteinivorax tanatarense gen. nov., sp. nov., an anaerobic, haloalkaliphilic, proteolytic bacterium isolated from a decaying algal bloom, and proposal of Proteinivoraceae fam. nov.</title>
        <authorList>
            <person name="Kevbrin V."/>
            <person name="Boltyanskaya Y."/>
            <person name="Zhilina T."/>
            <person name="Kolganova T."/>
            <person name="Lavrentjeva E."/>
            <person name="Kuznetsov B."/>
        </authorList>
    </citation>
    <scope>NUCLEOTIDE SEQUENCE</scope>
    <source>
        <strain evidence="2">Z-910T</strain>
    </source>
</reference>
<reference evidence="2" key="2">
    <citation type="submission" date="2024-06" db="EMBL/GenBank/DDBJ databases">
        <authorList>
            <person name="Petrova K.O."/>
            <person name="Toshchakov S.V."/>
            <person name="Boltjanskaja Y.V."/>
            <person name="Kevbrin V."/>
        </authorList>
    </citation>
    <scope>NUCLEOTIDE SEQUENCE</scope>
    <source>
        <strain evidence="2">Z-910T</strain>
    </source>
</reference>
<feature type="compositionally biased region" description="Basic residues" evidence="1">
    <location>
        <begin position="1"/>
        <end position="10"/>
    </location>
</feature>
<protein>
    <submittedName>
        <fullName evidence="2">DUF3787 domain-containing protein</fullName>
    </submittedName>
</protein>
<organism evidence="2">
    <name type="scientific">Proteinivorax tanatarense</name>
    <dbReference type="NCBI Taxonomy" id="1260629"/>
    <lineage>
        <taxon>Bacteria</taxon>
        <taxon>Bacillati</taxon>
        <taxon>Bacillota</taxon>
        <taxon>Clostridia</taxon>
        <taxon>Eubacteriales</taxon>
        <taxon>Proteinivoracaceae</taxon>
        <taxon>Proteinivorax</taxon>
    </lineage>
</organism>
<evidence type="ECO:0000256" key="1">
    <source>
        <dbReference type="SAM" id="MobiDB-lite"/>
    </source>
</evidence>
<sequence length="53" mass="6205">MRQNKGNRLRRPVENQQSAPLNNRGKIKTHSKVHLPTELEVKNAKEWVDSNEK</sequence>